<organism evidence="2 3">
    <name type="scientific">Rhodobacter xanthinilyticus</name>
    <dbReference type="NCBI Taxonomy" id="1850250"/>
    <lineage>
        <taxon>Bacteria</taxon>
        <taxon>Pseudomonadati</taxon>
        <taxon>Pseudomonadota</taxon>
        <taxon>Alphaproteobacteria</taxon>
        <taxon>Rhodobacterales</taxon>
        <taxon>Rhodobacter group</taxon>
        <taxon>Rhodobacter</taxon>
    </lineage>
</organism>
<name>A0A1D9MCL8_9RHOB</name>
<feature type="domain" description="YjiS-like" evidence="1">
    <location>
        <begin position="19"/>
        <end position="49"/>
    </location>
</feature>
<dbReference type="KEGG" id="rhp:LPB142_09975"/>
<evidence type="ECO:0000259" key="1">
    <source>
        <dbReference type="Pfam" id="PF06568"/>
    </source>
</evidence>
<dbReference type="InterPro" id="IPR009506">
    <property type="entry name" value="YjiS-like"/>
</dbReference>
<evidence type="ECO:0000313" key="2">
    <source>
        <dbReference type="EMBL" id="AOZ69602.1"/>
    </source>
</evidence>
<dbReference type="AlphaFoldDB" id="A0A1D9MCL8"/>
<keyword evidence="3" id="KW-1185">Reference proteome</keyword>
<dbReference type="RefSeq" id="WP_068766990.1">
    <property type="nucleotide sequence ID" value="NZ_CP017781.1"/>
</dbReference>
<proteinExistence type="predicted"/>
<dbReference type="Pfam" id="PF06568">
    <property type="entry name" value="YjiS-like"/>
    <property type="match status" value="1"/>
</dbReference>
<evidence type="ECO:0000313" key="3">
    <source>
        <dbReference type="Proteomes" id="UP000176562"/>
    </source>
</evidence>
<protein>
    <recommendedName>
        <fullName evidence="1">YjiS-like domain-containing protein</fullName>
    </recommendedName>
</protein>
<reference evidence="2 3" key="1">
    <citation type="submission" date="2016-10" db="EMBL/GenBank/DDBJ databases">
        <title>Rhodobacter sp. LPB0142, isolated from sea water.</title>
        <authorList>
            <person name="Kim E."/>
            <person name="Yi H."/>
        </authorList>
    </citation>
    <scope>NUCLEOTIDE SEQUENCE [LARGE SCALE GENOMIC DNA]</scope>
    <source>
        <strain evidence="2 3">LPB0142</strain>
    </source>
</reference>
<sequence length="62" mass="7173">MFSPSLHRPFSARVPAKTLRRQVADWLARLRSRRALGRLDARLLADVGLDTTRATREARRLF</sequence>
<dbReference type="EMBL" id="CP017781">
    <property type="protein sequence ID" value="AOZ69602.1"/>
    <property type="molecule type" value="Genomic_DNA"/>
</dbReference>
<gene>
    <name evidence="2" type="ORF">LPB142_09975</name>
</gene>
<accession>A0A1D9MCL8</accession>
<dbReference type="Proteomes" id="UP000176562">
    <property type="component" value="Chromosome"/>
</dbReference>